<accession>A0A0J8GU18</accession>
<gene>
    <name evidence="3" type="ORF">XM47_12210</name>
</gene>
<dbReference type="Proteomes" id="UP000037600">
    <property type="component" value="Unassembled WGS sequence"/>
</dbReference>
<proteinExistence type="predicted"/>
<sequence length="217" mass="22968">MKNILLKGFFTSVVFVVSGLANAGLITENFDDGEAQGWTLTGLWHVTGNNPNGTAGALGYVQGETTGTTLNGNFNTGGSNSGTATTGLFQCLDANAIGCSVNFDSLDSAETGTWDQLDVYLLHGGAQTLILDNNGGSAFNDSIYRTSSFDLSNLLGNDEQFQLRFSFATLDGLFNDYTGPRIDNFVVNTGVEVPEPSTLAIFALSLVGLVARRRKKA</sequence>
<dbReference type="Pfam" id="PF07589">
    <property type="entry name" value="PEP-CTERM"/>
    <property type="match status" value="1"/>
</dbReference>
<feature type="domain" description="Ice-binding protein C-terminal" evidence="2">
    <location>
        <begin position="193"/>
        <end position="214"/>
    </location>
</feature>
<name>A0A0J8GU18_9ALTE</name>
<feature type="signal peptide" evidence="1">
    <location>
        <begin position="1"/>
        <end position="23"/>
    </location>
</feature>
<evidence type="ECO:0000259" key="2">
    <source>
        <dbReference type="Pfam" id="PF07589"/>
    </source>
</evidence>
<feature type="chain" id="PRO_5005298743" description="Ice-binding protein C-terminal domain-containing protein" evidence="1">
    <location>
        <begin position="24"/>
        <end position="217"/>
    </location>
</feature>
<dbReference type="InterPro" id="IPR013424">
    <property type="entry name" value="Ice-binding_C"/>
</dbReference>
<keyword evidence="1" id="KW-0732">Signal</keyword>
<dbReference type="AlphaFoldDB" id="A0A0J8GU18"/>
<dbReference type="RefSeq" id="WP_048692881.1">
    <property type="nucleotide sequence ID" value="NZ_KQ130493.1"/>
</dbReference>
<evidence type="ECO:0000313" key="3">
    <source>
        <dbReference type="EMBL" id="KMT64809.1"/>
    </source>
</evidence>
<dbReference type="OrthoDB" id="5703697at2"/>
<dbReference type="EMBL" id="LAZL01000020">
    <property type="protein sequence ID" value="KMT64809.1"/>
    <property type="molecule type" value="Genomic_DNA"/>
</dbReference>
<protein>
    <recommendedName>
        <fullName evidence="2">Ice-binding protein C-terminal domain-containing protein</fullName>
    </recommendedName>
</protein>
<evidence type="ECO:0000256" key="1">
    <source>
        <dbReference type="SAM" id="SignalP"/>
    </source>
</evidence>
<comment type="caution">
    <text evidence="3">The sequence shown here is derived from an EMBL/GenBank/DDBJ whole genome shotgun (WGS) entry which is preliminary data.</text>
</comment>
<reference evidence="3" key="1">
    <citation type="submission" date="2015-04" db="EMBL/GenBank/DDBJ databases">
        <title>Draft Genome Sequence of the Novel Agar-Digesting Marine Bacterium Q1.</title>
        <authorList>
            <person name="Li Y."/>
            <person name="Li D."/>
            <person name="Chen G."/>
            <person name="Du Z."/>
        </authorList>
    </citation>
    <scope>NUCLEOTIDE SEQUENCE [LARGE SCALE GENOMIC DNA]</scope>
    <source>
        <strain evidence="3">Q1</strain>
    </source>
</reference>
<evidence type="ECO:0000313" key="4">
    <source>
        <dbReference type="Proteomes" id="UP000037600"/>
    </source>
</evidence>
<dbReference type="PATRIC" id="fig|1513271.3.peg.2486"/>
<organism evidence="3 4">
    <name type="scientific">Catenovulum maritimum</name>
    <dbReference type="NCBI Taxonomy" id="1513271"/>
    <lineage>
        <taxon>Bacteria</taxon>
        <taxon>Pseudomonadati</taxon>
        <taxon>Pseudomonadota</taxon>
        <taxon>Gammaproteobacteria</taxon>
        <taxon>Alteromonadales</taxon>
        <taxon>Alteromonadaceae</taxon>
        <taxon>Catenovulum</taxon>
    </lineage>
</organism>
<dbReference type="NCBIfam" id="TIGR02595">
    <property type="entry name" value="PEP_CTERM"/>
    <property type="match status" value="1"/>
</dbReference>
<keyword evidence="4" id="KW-1185">Reference proteome</keyword>